<comment type="function">
    <text evidence="9">Component of the outer dense fibers (ODF) of spermatozoa which could be involved in sperm tail structure, sperm movement and general organization of cellular cytoskeleton.</text>
</comment>
<dbReference type="OrthoDB" id="9620006at2759"/>
<feature type="region of interest" description="Disordered" evidence="12">
    <location>
        <begin position="254"/>
        <end position="302"/>
    </location>
</feature>
<feature type="transmembrane region" description="Helical" evidence="13">
    <location>
        <begin position="202"/>
        <end position="223"/>
    </location>
</feature>
<dbReference type="PANTHER" id="PTHR10671:SF94">
    <property type="entry name" value="OUTER DENSE FIBER PROTEIN 4"/>
    <property type="match status" value="1"/>
</dbReference>
<keyword evidence="6" id="KW-0744">Spermatogenesis</keyword>
<reference evidence="14" key="2">
    <citation type="journal article" date="2020" name="Biotechnol. Bioeng.">
        <title>Chromosome-scale scaffolds for the Chinese hamster reference genome assembly to facilitate the study of the CHO epigenome.</title>
        <authorList>
            <person name="Hilliard W."/>
            <person name="MacDonald M."/>
            <person name="Lee K.H."/>
        </authorList>
    </citation>
    <scope>NUCLEOTIDE SEQUENCE [LARGE SCALE GENOMIC DNA]</scope>
    <source>
        <strain evidence="14">17A/GY</strain>
    </source>
</reference>
<dbReference type="GeneID" id="100752383"/>
<evidence type="ECO:0000256" key="9">
    <source>
        <dbReference type="ARBA" id="ARBA00054558"/>
    </source>
</evidence>
<evidence type="ECO:0000313" key="15">
    <source>
        <dbReference type="RefSeq" id="XP_027282881.1"/>
    </source>
</evidence>
<dbReference type="RefSeq" id="XP_027282881.1">
    <property type="nucleotide sequence ID" value="XM_027427080.2"/>
</dbReference>
<dbReference type="Proteomes" id="UP001108280">
    <property type="component" value="Chromosome 7"/>
</dbReference>
<feature type="transmembrane region" description="Helical" evidence="13">
    <location>
        <begin position="41"/>
        <end position="63"/>
    </location>
</feature>
<accession>A0A9J7JYY8</accession>
<dbReference type="GO" id="GO:0007283">
    <property type="term" value="P:spermatogenesis"/>
    <property type="evidence" value="ECO:0007669"/>
    <property type="project" value="UniProtKB-KW"/>
</dbReference>
<dbReference type="Gene3D" id="1.20.140.150">
    <property type="match status" value="1"/>
</dbReference>
<dbReference type="PANTHER" id="PTHR10671">
    <property type="entry name" value="EPITHELIAL MEMBRANE PROTEIN-RELATED"/>
    <property type="match status" value="1"/>
</dbReference>
<evidence type="ECO:0000256" key="10">
    <source>
        <dbReference type="ARBA" id="ARBA00073557"/>
    </source>
</evidence>
<gene>
    <name evidence="15" type="primary">Odf4</name>
</gene>
<feature type="compositionally biased region" description="Polar residues" evidence="12">
    <location>
        <begin position="254"/>
        <end position="269"/>
    </location>
</feature>
<dbReference type="GO" id="GO:0005886">
    <property type="term" value="C:plasma membrane"/>
    <property type="evidence" value="ECO:0007669"/>
    <property type="project" value="TreeGrafter"/>
</dbReference>
<keyword evidence="7 13" id="KW-1133">Transmembrane helix</keyword>
<feature type="transmembrane region" description="Helical" evidence="13">
    <location>
        <begin position="125"/>
        <end position="149"/>
    </location>
</feature>
<evidence type="ECO:0000256" key="4">
    <source>
        <dbReference type="ARBA" id="ARBA00022692"/>
    </source>
</evidence>
<name>A0A9J7JYY8_CRIGR</name>
<evidence type="ECO:0000256" key="13">
    <source>
        <dbReference type="SAM" id="Phobius"/>
    </source>
</evidence>
<organism evidence="14 15">
    <name type="scientific">Cricetulus griseus</name>
    <name type="common">Chinese hamster</name>
    <name type="synonym">Cricetulus barabensis griseus</name>
    <dbReference type="NCBI Taxonomy" id="10029"/>
    <lineage>
        <taxon>Eukaryota</taxon>
        <taxon>Metazoa</taxon>
        <taxon>Chordata</taxon>
        <taxon>Craniata</taxon>
        <taxon>Vertebrata</taxon>
        <taxon>Euteleostomi</taxon>
        <taxon>Mammalia</taxon>
        <taxon>Eutheria</taxon>
        <taxon>Euarchontoglires</taxon>
        <taxon>Glires</taxon>
        <taxon>Rodentia</taxon>
        <taxon>Myomorpha</taxon>
        <taxon>Muroidea</taxon>
        <taxon>Cricetidae</taxon>
        <taxon>Cricetinae</taxon>
        <taxon>Cricetulus</taxon>
    </lineage>
</organism>
<keyword evidence="4 13" id="KW-0812">Transmembrane</keyword>
<proteinExistence type="predicted"/>
<keyword evidence="2" id="KW-0217">Developmental protein</keyword>
<keyword evidence="3" id="KW-0597">Phosphoprotein</keyword>
<dbReference type="GO" id="GO:0030154">
    <property type="term" value="P:cell differentiation"/>
    <property type="evidence" value="ECO:0007669"/>
    <property type="project" value="UniProtKB-KW"/>
</dbReference>
<feature type="transmembrane region" description="Helical" evidence="13">
    <location>
        <begin position="161"/>
        <end position="190"/>
    </location>
</feature>
<dbReference type="CTD" id="146852"/>
<dbReference type="AlphaFoldDB" id="A0A9J7JYY8"/>
<evidence type="ECO:0000313" key="14">
    <source>
        <dbReference type="Proteomes" id="UP001108280"/>
    </source>
</evidence>
<dbReference type="FunFam" id="1.20.140.150:FF:000074">
    <property type="entry name" value="Outer dense fiber of sperm tails 4"/>
    <property type="match status" value="1"/>
</dbReference>
<sequence>METDLTEEEIEKRSRNRRSLTEQRRNSLLPFQWRITHSSRWLSQLVASEFSLVGLLLLLVMVFSKKWLYPSKSRFHQRYSKNVTNRVYTSIHKMSTGFLYTCISRSCSSSDSEKDSFKLWTNHPFLGVANVSFTLALGLGFALTAWLHLPYLPRLQRMPFFGLIGIILSFCEVTFIFLTLLLFPVNLWIYELKKNISVPIGWSYFIGWLVLVLYFTCGVLCYLNHKNFWSLMMSSSSSINNPSSSITEREGSLMQETLMSSPEQSSSNLKHIPDPDDDDQEDNQKPASLTNYFLGPYPASLG</sequence>
<protein>
    <recommendedName>
        <fullName evidence="10">Outer dense fiber protein 4</fullName>
    </recommendedName>
    <alternativeName>
        <fullName evidence="11">Outer dense fiber of sperm tails protein 4</fullName>
    </alternativeName>
</protein>
<keyword evidence="5" id="KW-0221">Differentiation</keyword>
<dbReference type="InterPro" id="IPR050579">
    <property type="entry name" value="PMP-22/EMP/MP20-like"/>
</dbReference>
<evidence type="ECO:0000256" key="2">
    <source>
        <dbReference type="ARBA" id="ARBA00022473"/>
    </source>
</evidence>
<keyword evidence="14" id="KW-1185">Reference proteome</keyword>
<evidence type="ECO:0000256" key="6">
    <source>
        <dbReference type="ARBA" id="ARBA00022871"/>
    </source>
</evidence>
<comment type="subcellular location">
    <subcellularLocation>
        <location evidence="1">Membrane</location>
        <topology evidence="1">Multi-pass membrane protein</topology>
    </subcellularLocation>
</comment>
<dbReference type="KEGG" id="cge:100752383"/>
<evidence type="ECO:0000256" key="12">
    <source>
        <dbReference type="SAM" id="MobiDB-lite"/>
    </source>
</evidence>
<evidence type="ECO:0000256" key="11">
    <source>
        <dbReference type="ARBA" id="ARBA00079416"/>
    </source>
</evidence>
<evidence type="ECO:0000256" key="8">
    <source>
        <dbReference type="ARBA" id="ARBA00023136"/>
    </source>
</evidence>
<evidence type="ECO:0000256" key="3">
    <source>
        <dbReference type="ARBA" id="ARBA00022553"/>
    </source>
</evidence>
<keyword evidence="8 13" id="KW-0472">Membrane</keyword>
<evidence type="ECO:0000256" key="7">
    <source>
        <dbReference type="ARBA" id="ARBA00022989"/>
    </source>
</evidence>
<reference evidence="14" key="1">
    <citation type="journal article" date="2018" name="Biotechnol. Bioeng.">
        <title>A reference genome of the Chinese hamster based on a hybrid assembly strategy.</title>
        <authorList>
            <person name="Rupp O."/>
            <person name="MacDonald M.L."/>
            <person name="Li S."/>
            <person name="Dhiman H."/>
            <person name="Polson S."/>
            <person name="Griep S."/>
            <person name="Heffner K."/>
            <person name="Hernandez I."/>
            <person name="Brinkrolf K."/>
            <person name="Jadhav V."/>
            <person name="Samoudi M."/>
            <person name="Hao H."/>
            <person name="Kingham B."/>
            <person name="Goesmann A."/>
            <person name="Betenbaugh M.J."/>
            <person name="Lewis N.E."/>
            <person name="Borth N."/>
            <person name="Lee K.H."/>
        </authorList>
    </citation>
    <scope>NUCLEOTIDE SEQUENCE [LARGE SCALE GENOMIC DNA]</scope>
    <source>
        <strain evidence="14">17A/GY</strain>
    </source>
</reference>
<reference evidence="15" key="3">
    <citation type="submission" date="2025-08" db="UniProtKB">
        <authorList>
            <consortium name="RefSeq"/>
        </authorList>
    </citation>
    <scope>IDENTIFICATION</scope>
    <source>
        <strain evidence="15">17A/GY</strain>
        <tissue evidence="15">Liver</tissue>
    </source>
</reference>
<evidence type="ECO:0000256" key="5">
    <source>
        <dbReference type="ARBA" id="ARBA00022782"/>
    </source>
</evidence>
<evidence type="ECO:0000256" key="1">
    <source>
        <dbReference type="ARBA" id="ARBA00004141"/>
    </source>
</evidence>